<accession>A0A852TDE9</accession>
<dbReference type="PROSITE" id="PS51257">
    <property type="entry name" value="PROKAR_LIPOPROTEIN"/>
    <property type="match status" value="1"/>
</dbReference>
<reference evidence="3" key="1">
    <citation type="submission" date="2020-07" db="EMBL/GenBank/DDBJ databases">
        <authorList>
            <person name="Partida-Martinez L."/>
            <person name="Huntemann M."/>
            <person name="Clum A."/>
            <person name="Wang J."/>
            <person name="Palaniappan K."/>
            <person name="Ritter S."/>
            <person name="Chen I.-M."/>
            <person name="Stamatis D."/>
            <person name="Reddy T."/>
            <person name="O'Malley R."/>
            <person name="Daum C."/>
            <person name="Shapiro N."/>
            <person name="Ivanova N."/>
            <person name="Kyrpides N."/>
            <person name="Woyke T."/>
        </authorList>
    </citation>
    <scope>NUCLEOTIDE SEQUENCE [LARGE SCALE GENOMIC DNA]</scope>
    <source>
        <strain evidence="3">AT2.8</strain>
    </source>
</reference>
<proteinExistence type="predicted"/>
<feature type="chain" id="PRO_5032901102" evidence="1">
    <location>
        <begin position="27"/>
        <end position="93"/>
    </location>
</feature>
<dbReference type="EMBL" id="JACCBX010000007">
    <property type="protein sequence ID" value="NYE06870.1"/>
    <property type="molecule type" value="Genomic_DNA"/>
</dbReference>
<organism evidence="2 3">
    <name type="scientific">Neobacillus niacini</name>
    <dbReference type="NCBI Taxonomy" id="86668"/>
    <lineage>
        <taxon>Bacteria</taxon>
        <taxon>Bacillati</taxon>
        <taxon>Bacillota</taxon>
        <taxon>Bacilli</taxon>
        <taxon>Bacillales</taxon>
        <taxon>Bacillaceae</taxon>
        <taxon>Neobacillus</taxon>
    </lineage>
</organism>
<comment type="caution">
    <text evidence="2">The sequence shown here is derived from an EMBL/GenBank/DDBJ whole genome shotgun (WGS) entry which is preliminary data.</text>
</comment>
<reference evidence="3" key="2">
    <citation type="submission" date="2020-08" db="EMBL/GenBank/DDBJ databases">
        <title>The Agave Microbiome: Exploring the role of microbial communities in plant adaptations to desert environments.</title>
        <authorList>
            <person name="Partida-Martinez L.P."/>
        </authorList>
    </citation>
    <scope>NUCLEOTIDE SEQUENCE [LARGE SCALE GENOMIC DNA]</scope>
    <source>
        <strain evidence="3">AT2.8</strain>
    </source>
</reference>
<dbReference type="AlphaFoldDB" id="A0A852TDE9"/>
<feature type="signal peptide" evidence="1">
    <location>
        <begin position="1"/>
        <end position="26"/>
    </location>
</feature>
<evidence type="ECO:0000256" key="1">
    <source>
        <dbReference type="SAM" id="SignalP"/>
    </source>
</evidence>
<name>A0A852TDE9_9BACI</name>
<evidence type="ECO:0000313" key="2">
    <source>
        <dbReference type="EMBL" id="NYE06870.1"/>
    </source>
</evidence>
<protein>
    <submittedName>
        <fullName evidence="2">Uncharacterized protein</fullName>
    </submittedName>
</protein>
<keyword evidence="1" id="KW-0732">Signal</keyword>
<evidence type="ECO:0000313" key="3">
    <source>
        <dbReference type="Proteomes" id="UP000548423"/>
    </source>
</evidence>
<gene>
    <name evidence="2" type="ORF">F4694_003650</name>
</gene>
<sequence length="93" mass="10062">MKKKSMLLKAGSIILCSTLLFSCSKATDSTNESSTIAAVNTEELSTIGDKEVSAVIGETISYSDDDFYTDWENENPTYIELNGASASFNEQCS</sequence>
<dbReference type="Proteomes" id="UP000548423">
    <property type="component" value="Unassembled WGS sequence"/>
</dbReference>